<evidence type="ECO:0000313" key="1">
    <source>
        <dbReference type="EMBL" id="KAG5162916.1"/>
    </source>
</evidence>
<protein>
    <recommendedName>
        <fullName evidence="2">Flavin-nucleotide-binding protein</fullName>
    </recommendedName>
</protein>
<dbReference type="OrthoDB" id="444432at2759"/>
<reference evidence="1" key="1">
    <citation type="submission" date="2021-02" db="EMBL/GenBank/DDBJ databases">
        <title>Psilocybe cubensis genome.</title>
        <authorList>
            <person name="Mckernan K.J."/>
            <person name="Crawford S."/>
            <person name="Trippe A."/>
            <person name="Kane L.T."/>
            <person name="Mclaughlin S."/>
        </authorList>
    </citation>
    <scope>NUCLEOTIDE SEQUENCE [LARGE SCALE GENOMIC DNA]</scope>
    <source>
        <strain evidence="1">MGC-MH-2018</strain>
    </source>
</reference>
<dbReference type="EMBL" id="JAFIQS010000017">
    <property type="protein sequence ID" value="KAG5162916.1"/>
    <property type="molecule type" value="Genomic_DNA"/>
</dbReference>
<dbReference type="SUPFAM" id="SSF50475">
    <property type="entry name" value="FMN-binding split barrel"/>
    <property type="match status" value="1"/>
</dbReference>
<dbReference type="PANTHER" id="PTHR34071">
    <property type="entry name" value="5-NITROIMIDAZOLE ANTIBIOTICS RESISTANCE PROTEIN, NIMA-FAMILY-RELATED PROTEIN-RELATED"/>
    <property type="match status" value="1"/>
</dbReference>
<sequence length="275" mass="29884">MAEAYEPTERSKVNRYKTRANYDYDTIHGIIDTCPVLHVSFNPSSMDDDPFPTILPMIGCTGSYTPPNAAETSAVCVYLHGHSSSRFMKLPAVQSESDDPVYSSLPGTPACIAATHMDGVVLALTPFNHSCNYRSAVIHGYANIVTDSAEKMYALQLITDSLIPSRWDHSRVPPTPSEMNSTSVLRVDIVSASAKIRAGPPGNDRADLDDVGMRQRVWTGVLPAWGVWGPPVAAPENLVPDVPGYISDFVKEQNDKGERYATEIAGKALTSKKQA</sequence>
<gene>
    <name evidence="1" type="ORF">JR316_012304</name>
</gene>
<accession>A0A8H7XMZ9</accession>
<organism evidence="1">
    <name type="scientific">Psilocybe cubensis</name>
    <name type="common">Psychedelic mushroom</name>
    <name type="synonym">Stropharia cubensis</name>
    <dbReference type="NCBI Taxonomy" id="181762"/>
    <lineage>
        <taxon>Eukaryota</taxon>
        <taxon>Fungi</taxon>
        <taxon>Dikarya</taxon>
        <taxon>Basidiomycota</taxon>
        <taxon>Agaricomycotina</taxon>
        <taxon>Agaricomycetes</taxon>
        <taxon>Agaricomycetidae</taxon>
        <taxon>Agaricales</taxon>
        <taxon>Agaricineae</taxon>
        <taxon>Strophariaceae</taxon>
        <taxon>Psilocybe</taxon>
    </lineage>
</organism>
<dbReference type="InterPro" id="IPR012349">
    <property type="entry name" value="Split_barrel_FMN-bd"/>
</dbReference>
<name>A0A8H7XMZ9_PSICU</name>
<dbReference type="InterPro" id="IPR024747">
    <property type="entry name" value="Pyridox_Oxase-rel"/>
</dbReference>
<proteinExistence type="predicted"/>
<evidence type="ECO:0008006" key="2">
    <source>
        <dbReference type="Google" id="ProtNLM"/>
    </source>
</evidence>
<comment type="caution">
    <text evidence="1">The sequence shown here is derived from an EMBL/GenBank/DDBJ whole genome shotgun (WGS) entry which is preliminary data.</text>
</comment>
<dbReference type="AlphaFoldDB" id="A0A8H7XMZ9"/>
<dbReference type="Gene3D" id="2.30.110.10">
    <property type="entry name" value="Electron Transport, Fmn-binding Protein, Chain A"/>
    <property type="match status" value="1"/>
</dbReference>
<dbReference type="PANTHER" id="PTHR34071:SF2">
    <property type="entry name" value="FLAVIN-NUCLEOTIDE-BINDING PROTEIN"/>
    <property type="match status" value="1"/>
</dbReference>
<dbReference type="Pfam" id="PF12900">
    <property type="entry name" value="Pyridox_ox_2"/>
    <property type="match status" value="1"/>
</dbReference>